<evidence type="ECO:0000259" key="1">
    <source>
        <dbReference type="Pfam" id="PF12728"/>
    </source>
</evidence>
<name>A0A494Z3G8_9BACI</name>
<dbReference type="RefSeq" id="WP_121129348.1">
    <property type="nucleotide sequence ID" value="NZ_JBHUFK010000041.1"/>
</dbReference>
<reference evidence="2 3" key="1">
    <citation type="journal article" date="2015" name="Antonie Van Leeuwenhoek">
        <title>Oceanobacillus bengalensis sp. nov., a bacterium isolated from seawater of the Bay of Bengal.</title>
        <authorList>
            <person name="Yongchang O."/>
            <person name="Xiang W."/>
            <person name="Wang G."/>
        </authorList>
    </citation>
    <scope>NUCLEOTIDE SEQUENCE [LARGE SCALE GENOMIC DNA]</scope>
    <source>
        <strain evidence="2 3">MCCC 1K00260</strain>
    </source>
</reference>
<dbReference type="Proteomes" id="UP000281813">
    <property type="component" value="Unassembled WGS sequence"/>
</dbReference>
<dbReference type="InterPro" id="IPR009061">
    <property type="entry name" value="DNA-bd_dom_put_sf"/>
</dbReference>
<dbReference type="InterPro" id="IPR041657">
    <property type="entry name" value="HTH_17"/>
</dbReference>
<gene>
    <name evidence="2" type="ORF">D8M05_05195</name>
</gene>
<comment type="caution">
    <text evidence="2">The sequence shown here is derived from an EMBL/GenBank/DDBJ whole genome shotgun (WGS) entry which is preliminary data.</text>
</comment>
<proteinExistence type="predicted"/>
<keyword evidence="3" id="KW-1185">Reference proteome</keyword>
<dbReference type="Gene3D" id="3.90.105.50">
    <property type="match status" value="1"/>
</dbReference>
<sequence length="61" mass="7370">MERYTMTVKEVADYIGLHTDTIYDLVRENKIPHFRIGRKILFTKETIDNWVLEQVRTKSEQ</sequence>
<dbReference type="NCBIfam" id="TIGR01764">
    <property type="entry name" value="excise"/>
    <property type="match status" value="1"/>
</dbReference>
<keyword evidence="2" id="KW-0238">DNA-binding</keyword>
<dbReference type="AlphaFoldDB" id="A0A494Z3G8"/>
<dbReference type="InterPro" id="IPR010093">
    <property type="entry name" value="SinI_DNA-bd"/>
</dbReference>
<dbReference type="GO" id="GO:0003677">
    <property type="term" value="F:DNA binding"/>
    <property type="evidence" value="ECO:0007669"/>
    <property type="project" value="UniProtKB-KW"/>
</dbReference>
<dbReference type="EMBL" id="RBZO01000006">
    <property type="protein sequence ID" value="RKQ17068.1"/>
    <property type="molecule type" value="Genomic_DNA"/>
</dbReference>
<organism evidence="2 3">
    <name type="scientific">Oceanobacillus bengalensis</name>
    <dbReference type="NCBI Taxonomy" id="1435466"/>
    <lineage>
        <taxon>Bacteria</taxon>
        <taxon>Bacillati</taxon>
        <taxon>Bacillota</taxon>
        <taxon>Bacilli</taxon>
        <taxon>Bacillales</taxon>
        <taxon>Bacillaceae</taxon>
        <taxon>Oceanobacillus</taxon>
    </lineage>
</organism>
<feature type="domain" description="Helix-turn-helix" evidence="1">
    <location>
        <begin position="6"/>
        <end position="54"/>
    </location>
</feature>
<protein>
    <submittedName>
        <fullName evidence="2">DNA-binding protein</fullName>
    </submittedName>
</protein>
<dbReference type="InterPro" id="IPR038148">
    <property type="entry name" value="Tn1545/Tn916_Xis"/>
</dbReference>
<dbReference type="SUPFAM" id="SSF46955">
    <property type="entry name" value="Putative DNA-binding domain"/>
    <property type="match status" value="1"/>
</dbReference>
<evidence type="ECO:0000313" key="2">
    <source>
        <dbReference type="EMBL" id="RKQ17068.1"/>
    </source>
</evidence>
<dbReference type="OrthoDB" id="515428at2"/>
<evidence type="ECO:0000313" key="3">
    <source>
        <dbReference type="Proteomes" id="UP000281813"/>
    </source>
</evidence>
<accession>A0A494Z3G8</accession>
<dbReference type="Pfam" id="PF12728">
    <property type="entry name" value="HTH_17"/>
    <property type="match status" value="1"/>
</dbReference>